<keyword evidence="3" id="KW-0647">Proteasome</keyword>
<dbReference type="Gene3D" id="2.130.10.10">
    <property type="entry name" value="YVTN repeat-like/Quinoprotein amine dehydrogenase"/>
    <property type="match status" value="2"/>
</dbReference>
<evidence type="ECO:0000256" key="2">
    <source>
        <dbReference type="ARBA" id="ARBA00022737"/>
    </source>
</evidence>
<dbReference type="PANTHER" id="PTHR19857">
    <property type="entry name" value="MITOCHONDRIAL DIVISION PROTEIN 1-RELATED"/>
    <property type="match status" value="1"/>
</dbReference>
<proteinExistence type="inferred from homology"/>
<feature type="compositionally biased region" description="Low complexity" evidence="6">
    <location>
        <begin position="451"/>
        <end position="466"/>
    </location>
</feature>
<evidence type="ECO:0000256" key="3">
    <source>
        <dbReference type="ARBA" id="ARBA00022942"/>
    </source>
</evidence>
<sequence>MQQQNGIHEENKPTALPLSQITFDLGAPLGCVSYSREGKNLCVGSTEGVRIVDVDNSRLLPIGHDKHSDSQLGGATLAVAYSADNTTICYAAQDRSLRSVDVTQRPLRETSRVYLDKHTLTITPASSNKWISATGMNGQLAVWSRESGALLNPPCTLHDGPVMDACPLSESEAPTLLATVGETSGMVIVDLLKSTAVMTIPGRFHRVASNGKIVIACSRQGDVRMMSARNPALYEDFLIPAEALQPPNAAGKREGAMQPVIRSLAVSETLVAIGMKTGEVVLLGAASPAHVQSAHEPETEGEEVVSLPPDASSGTPMSDRVGDLSKTLDSEQGGHVDMRLKLNLVAVLKGHSKDVTGITFSGDGCRVASVSLDGKLRVWDCSPLLSSLAAPSSASPALPECPAGSPSFMFREPLVQRRRASSGAAGGGQREPRAQSRQGASRRTSSHSRPRGSSPPRSVSPSGGSRKAPPPGRDRSPTSAQRQSPKSPSLKGPPLPQEQPGDKMWHDRFHLTSSKGNDGRPVCMRDYFGHPKAAPPEHRTLPSEVSPSDRPTTTHVLTRSGSVQPAHFAKTSQGLLSPPGSPVHGQPVPKLGRSNTAGQLHHEIQRGTLSSSGSHFLQHISTVADDRPTAPFGTPAEYWKRYQGSDDMSSRMQIRRLASGLTSEETVREYLTMNHSRHRPGGNMKDKTGHIVKWDNRFHLHPSRDNAHVNPRLRQYFERETPLKNRYTHWKQSC</sequence>
<dbReference type="InterPro" id="IPR001680">
    <property type="entry name" value="WD40_rpt"/>
</dbReference>
<comment type="similarity">
    <text evidence="4">Belongs to the WD repeat PAAF1/RPN14 family.</text>
</comment>
<dbReference type="Pfam" id="PF00400">
    <property type="entry name" value="WD40"/>
    <property type="match status" value="1"/>
</dbReference>
<evidence type="ECO:0000256" key="6">
    <source>
        <dbReference type="SAM" id="MobiDB-lite"/>
    </source>
</evidence>
<gene>
    <name evidence="7" type="ORF">Vbra_15430</name>
</gene>
<dbReference type="GO" id="GO:0000502">
    <property type="term" value="C:proteasome complex"/>
    <property type="evidence" value="ECO:0007669"/>
    <property type="project" value="UniProtKB-KW"/>
</dbReference>
<dbReference type="InParanoid" id="A0A0G4FH24"/>
<evidence type="ECO:0000256" key="5">
    <source>
        <dbReference type="PROSITE-ProRule" id="PRU00221"/>
    </source>
</evidence>
<protein>
    <submittedName>
        <fullName evidence="7">Uncharacterized protein</fullName>
    </submittedName>
</protein>
<evidence type="ECO:0000313" key="7">
    <source>
        <dbReference type="EMBL" id="CEM12717.1"/>
    </source>
</evidence>
<keyword evidence="8" id="KW-1185">Reference proteome</keyword>
<keyword evidence="2" id="KW-0677">Repeat</keyword>
<dbReference type="PANTHER" id="PTHR19857:SF19">
    <property type="entry name" value="26S PROTEASOME REGULATORY SUBUNIT RPN14"/>
    <property type="match status" value="1"/>
</dbReference>
<organism evidence="7 8">
    <name type="scientific">Vitrella brassicaformis (strain CCMP3155)</name>
    <dbReference type="NCBI Taxonomy" id="1169540"/>
    <lineage>
        <taxon>Eukaryota</taxon>
        <taxon>Sar</taxon>
        <taxon>Alveolata</taxon>
        <taxon>Colpodellida</taxon>
        <taxon>Vitrellaceae</taxon>
        <taxon>Vitrella</taxon>
    </lineage>
</organism>
<dbReference type="PROSITE" id="PS50294">
    <property type="entry name" value="WD_REPEATS_REGION"/>
    <property type="match status" value="1"/>
</dbReference>
<dbReference type="SMART" id="SM00320">
    <property type="entry name" value="WD40"/>
    <property type="match status" value="3"/>
</dbReference>
<dbReference type="EMBL" id="CDMY01000436">
    <property type="protein sequence ID" value="CEM12717.1"/>
    <property type="molecule type" value="Genomic_DNA"/>
</dbReference>
<feature type="compositionally biased region" description="Basic and acidic residues" evidence="6">
    <location>
        <begin position="500"/>
        <end position="510"/>
    </location>
</feature>
<dbReference type="SUPFAM" id="SSF50978">
    <property type="entry name" value="WD40 repeat-like"/>
    <property type="match status" value="1"/>
</dbReference>
<feature type="region of interest" description="Disordered" evidence="6">
    <location>
        <begin position="416"/>
        <end position="555"/>
    </location>
</feature>
<dbReference type="PROSITE" id="PS50082">
    <property type="entry name" value="WD_REPEATS_2"/>
    <property type="match status" value="1"/>
</dbReference>
<feature type="compositionally biased region" description="Polar residues" evidence="6">
    <location>
        <begin position="543"/>
        <end position="555"/>
    </location>
</feature>
<feature type="repeat" description="WD" evidence="5">
    <location>
        <begin position="348"/>
        <end position="380"/>
    </location>
</feature>
<keyword evidence="1 5" id="KW-0853">WD repeat</keyword>
<dbReference type="InterPro" id="IPR051179">
    <property type="entry name" value="WD_repeat_multifunction"/>
</dbReference>
<evidence type="ECO:0000256" key="4">
    <source>
        <dbReference type="ARBA" id="ARBA00038321"/>
    </source>
</evidence>
<name>A0A0G4FH24_VITBC</name>
<evidence type="ECO:0000313" key="8">
    <source>
        <dbReference type="Proteomes" id="UP000041254"/>
    </source>
</evidence>
<dbReference type="Proteomes" id="UP000041254">
    <property type="component" value="Unassembled WGS sequence"/>
</dbReference>
<reference evidence="7 8" key="1">
    <citation type="submission" date="2014-11" db="EMBL/GenBank/DDBJ databases">
        <authorList>
            <person name="Zhu J."/>
            <person name="Qi W."/>
            <person name="Song R."/>
        </authorList>
    </citation>
    <scope>NUCLEOTIDE SEQUENCE [LARGE SCALE GENOMIC DNA]</scope>
</reference>
<feature type="region of interest" description="Disordered" evidence="6">
    <location>
        <begin position="291"/>
        <end position="322"/>
    </location>
</feature>
<accession>A0A0G4FH24</accession>
<evidence type="ECO:0000256" key="1">
    <source>
        <dbReference type="ARBA" id="ARBA00022574"/>
    </source>
</evidence>
<dbReference type="AlphaFoldDB" id="A0A0G4FH24"/>
<dbReference type="VEuPathDB" id="CryptoDB:Vbra_15430"/>
<dbReference type="InterPro" id="IPR015943">
    <property type="entry name" value="WD40/YVTN_repeat-like_dom_sf"/>
</dbReference>
<dbReference type="InterPro" id="IPR036322">
    <property type="entry name" value="WD40_repeat_dom_sf"/>
</dbReference>